<feature type="domain" description="Transposase IS30-like HTH" evidence="1">
    <location>
        <begin position="12"/>
        <end position="50"/>
    </location>
</feature>
<reference evidence="3" key="1">
    <citation type="submission" date="2016-07" db="EMBL/GenBank/DDBJ databases">
        <authorList>
            <person name="Florea S."/>
            <person name="Webb J.S."/>
            <person name="Jaromczyk J."/>
            <person name="Schardl C.L."/>
        </authorList>
    </citation>
    <scope>NUCLEOTIDE SEQUENCE [LARGE SCALE GENOMIC DNA]</scope>
    <source>
        <strain evidence="3">Z6</strain>
    </source>
</reference>
<organism evidence="2 3">
    <name type="scientific">Orenia metallireducens</name>
    <dbReference type="NCBI Taxonomy" id="1413210"/>
    <lineage>
        <taxon>Bacteria</taxon>
        <taxon>Bacillati</taxon>
        <taxon>Bacillota</taxon>
        <taxon>Clostridia</taxon>
        <taxon>Halanaerobiales</taxon>
        <taxon>Halobacteroidaceae</taxon>
        <taxon>Orenia</taxon>
    </lineage>
</organism>
<dbReference type="Gene3D" id="1.10.10.60">
    <property type="entry name" value="Homeodomain-like"/>
    <property type="match status" value="1"/>
</dbReference>
<dbReference type="AlphaFoldDB" id="A0A1C0A5I2"/>
<reference evidence="2 3" key="2">
    <citation type="submission" date="2016-08" db="EMBL/GenBank/DDBJ databases">
        <title>Orenia metallireducens sp. nov. strain Z6, a Novel Metal-reducing Firmicute from the Deep Subsurface.</title>
        <authorList>
            <person name="Maxim B.I."/>
            <person name="Kenneth K."/>
            <person name="Flynn T.M."/>
            <person name="Oloughlin E.J."/>
            <person name="Locke R.A."/>
            <person name="Weber J.R."/>
            <person name="Egan S.M."/>
            <person name="Mackie R.I."/>
            <person name="Cann I.K."/>
        </authorList>
    </citation>
    <scope>NUCLEOTIDE SEQUENCE [LARGE SCALE GENOMIC DNA]</scope>
    <source>
        <strain evidence="2 3">Z6</strain>
    </source>
</reference>
<dbReference type="InterPro" id="IPR025246">
    <property type="entry name" value="IS30-like_HTH"/>
</dbReference>
<dbReference type="EMBL" id="LWDV01000010">
    <property type="protein sequence ID" value="OCL25392.1"/>
    <property type="molecule type" value="Genomic_DNA"/>
</dbReference>
<dbReference type="Pfam" id="PF13936">
    <property type="entry name" value="HTH_38"/>
    <property type="match status" value="1"/>
</dbReference>
<comment type="caution">
    <text evidence="2">The sequence shown here is derived from an EMBL/GenBank/DDBJ whole genome shotgun (WGS) entry which is preliminary data.</text>
</comment>
<name>A0A1C0A5I2_9FIRM</name>
<accession>A0A1C0A5I2</accession>
<sequence>MDYLNDTPKSRKNKHLNAYERGQIALLYSEGMSSYGIANRLGRAYNTIIRVNLSQFFTIA</sequence>
<dbReference type="Proteomes" id="UP000093514">
    <property type="component" value="Unassembled WGS sequence"/>
</dbReference>
<protein>
    <recommendedName>
        <fullName evidence="1">Transposase IS30-like HTH domain-containing protein</fullName>
    </recommendedName>
</protein>
<evidence type="ECO:0000313" key="2">
    <source>
        <dbReference type="EMBL" id="OCL25392.1"/>
    </source>
</evidence>
<proteinExistence type="predicted"/>
<keyword evidence="3" id="KW-1185">Reference proteome</keyword>
<evidence type="ECO:0000259" key="1">
    <source>
        <dbReference type="Pfam" id="PF13936"/>
    </source>
</evidence>
<gene>
    <name evidence="2" type="ORF">U472_13660</name>
</gene>
<evidence type="ECO:0000313" key="3">
    <source>
        <dbReference type="Proteomes" id="UP000093514"/>
    </source>
</evidence>